<feature type="domain" description="Response regulatory" evidence="14">
    <location>
        <begin position="747"/>
        <end position="858"/>
    </location>
</feature>
<dbReference type="InterPro" id="IPR003018">
    <property type="entry name" value="GAF"/>
</dbReference>
<dbReference type="InterPro" id="IPR013515">
    <property type="entry name" value="Phytochrome_cen-reg"/>
</dbReference>
<dbReference type="SMART" id="SM00911">
    <property type="entry name" value="HWE_HK"/>
    <property type="match status" value="1"/>
</dbReference>
<dbReference type="Proteomes" id="UP000996601">
    <property type="component" value="Unassembled WGS sequence"/>
</dbReference>
<dbReference type="InterPro" id="IPR009219">
    <property type="entry name" value="Bactrphtchr_CheY"/>
</dbReference>
<evidence type="ECO:0000256" key="9">
    <source>
        <dbReference type="ARBA" id="ARBA00022840"/>
    </source>
</evidence>
<dbReference type="SMART" id="SM00065">
    <property type="entry name" value="GAF"/>
    <property type="match status" value="1"/>
</dbReference>
<evidence type="ECO:0000256" key="3">
    <source>
        <dbReference type="ARBA" id="ARBA00022543"/>
    </source>
</evidence>
<protein>
    <recommendedName>
        <fullName evidence="2">histidine kinase</fullName>
        <ecNumber evidence="2">2.7.13.3</ecNumber>
    </recommendedName>
</protein>
<evidence type="ECO:0000256" key="1">
    <source>
        <dbReference type="ARBA" id="ARBA00000085"/>
    </source>
</evidence>
<keyword evidence="16" id="KW-1185">Reference proteome</keyword>
<dbReference type="Gene3D" id="3.40.50.2300">
    <property type="match status" value="1"/>
</dbReference>
<evidence type="ECO:0000256" key="7">
    <source>
        <dbReference type="ARBA" id="ARBA00022741"/>
    </source>
</evidence>
<evidence type="ECO:0000256" key="4">
    <source>
        <dbReference type="ARBA" id="ARBA00022553"/>
    </source>
</evidence>
<evidence type="ECO:0000313" key="16">
    <source>
        <dbReference type="Proteomes" id="UP000996601"/>
    </source>
</evidence>
<dbReference type="SUPFAM" id="SSF55785">
    <property type="entry name" value="PYP-like sensor domain (PAS domain)"/>
    <property type="match status" value="1"/>
</dbReference>
<comment type="caution">
    <text evidence="15">The sequence shown here is derived from an EMBL/GenBank/DDBJ whole genome shotgun (WGS) entry which is preliminary data.</text>
</comment>
<feature type="domain" description="Phytochrome chromophore attachment site" evidence="13">
    <location>
        <begin position="154"/>
        <end position="311"/>
    </location>
</feature>
<evidence type="ECO:0000256" key="2">
    <source>
        <dbReference type="ARBA" id="ARBA00012438"/>
    </source>
</evidence>
<keyword evidence="5" id="KW-0716">Sensory transduction</keyword>
<keyword evidence="6" id="KW-0808">Transferase</keyword>
<gene>
    <name evidence="15" type="ORF">GB927_010485</name>
</gene>
<dbReference type="PANTHER" id="PTHR41523">
    <property type="entry name" value="TWO-COMPONENT SYSTEM SENSOR PROTEIN"/>
    <property type="match status" value="1"/>
</dbReference>
<evidence type="ECO:0000256" key="6">
    <source>
        <dbReference type="ARBA" id="ARBA00022679"/>
    </source>
</evidence>
<dbReference type="Gene3D" id="3.30.450.20">
    <property type="entry name" value="PAS domain"/>
    <property type="match status" value="1"/>
</dbReference>
<comment type="catalytic activity">
    <reaction evidence="1">
        <text>ATP + protein L-histidine = ADP + protein N-phospho-L-histidine.</text>
        <dbReference type="EC" id="2.7.13.3"/>
    </reaction>
</comment>
<evidence type="ECO:0000256" key="10">
    <source>
        <dbReference type="ARBA" id="ARBA00022991"/>
    </source>
</evidence>
<dbReference type="EC" id="2.7.13.3" evidence="2"/>
<dbReference type="SMART" id="SM00448">
    <property type="entry name" value="REC"/>
    <property type="match status" value="1"/>
</dbReference>
<dbReference type="Pfam" id="PF07536">
    <property type="entry name" value="HWE_HK"/>
    <property type="match status" value="1"/>
</dbReference>
<dbReference type="InterPro" id="IPR011102">
    <property type="entry name" value="Sig_transdc_His_kinase_HWE"/>
</dbReference>
<dbReference type="SUPFAM" id="SSF55781">
    <property type="entry name" value="GAF domain-like"/>
    <property type="match status" value="2"/>
</dbReference>
<reference evidence="15" key="1">
    <citation type="submission" date="2021-07" db="EMBL/GenBank/DDBJ databases">
        <title>Shinella sp. nov., a novel member of the genus Shinella from water.</title>
        <authorList>
            <person name="Deng Y."/>
        </authorList>
    </citation>
    <scope>NUCLEOTIDE SEQUENCE</scope>
    <source>
        <strain evidence="15">CPCC 100929</strain>
    </source>
</reference>
<evidence type="ECO:0000259" key="13">
    <source>
        <dbReference type="PROSITE" id="PS50046"/>
    </source>
</evidence>
<evidence type="ECO:0000259" key="14">
    <source>
        <dbReference type="PROSITE" id="PS50110"/>
    </source>
</evidence>
<keyword evidence="10" id="KW-0157">Chromophore</keyword>
<dbReference type="Pfam" id="PF00072">
    <property type="entry name" value="Response_reg"/>
    <property type="match status" value="1"/>
</dbReference>
<feature type="modified residue" description="4-aspartylphosphate" evidence="12">
    <location>
        <position position="797"/>
    </location>
</feature>
<dbReference type="Pfam" id="PF00360">
    <property type="entry name" value="PHY"/>
    <property type="match status" value="1"/>
</dbReference>
<dbReference type="EMBL" id="WHSB02000003">
    <property type="protein sequence ID" value="MCQ4630466.1"/>
    <property type="molecule type" value="Genomic_DNA"/>
</dbReference>
<dbReference type="InterPro" id="IPR001789">
    <property type="entry name" value="Sig_transdc_resp-reg_receiver"/>
</dbReference>
<dbReference type="InterPro" id="IPR036890">
    <property type="entry name" value="HATPase_C_sf"/>
</dbReference>
<dbReference type="InterPro" id="IPR016132">
    <property type="entry name" value="Phyto_chromo_attachment"/>
</dbReference>
<evidence type="ECO:0000313" key="15">
    <source>
        <dbReference type="EMBL" id="MCQ4630466.1"/>
    </source>
</evidence>
<dbReference type="PIRSF" id="PIRSF036397">
    <property type="entry name" value="Bactrphtchrm_rec"/>
    <property type="match status" value="1"/>
</dbReference>
<dbReference type="InterPro" id="IPR013654">
    <property type="entry name" value="PAS_2"/>
</dbReference>
<keyword evidence="3" id="KW-0600">Photoreceptor protein</keyword>
<keyword evidence="8" id="KW-0418">Kinase</keyword>
<dbReference type="InterPro" id="IPR011006">
    <property type="entry name" value="CheY-like_superfamily"/>
</dbReference>
<sequence length="864" mass="94156">MPSSPLRCNALKVNFLSPTEPVNLDTCDREPIHIPGSIQSHGCLLACDIGLTTIERASENARTVLGYDADLLGRDVGDVVGQQLLHDLRNALATVSTASRPALLLDMVCGERVFDIAIHHHKSAVIVEFEQAPSIGQPLHIAREMIGRISDITDVDRLVQRAGRIVAGATGYDRVMIYRFEQDGSGKVVSETKRADLESFLGQYFPASDIPQQARALYLKNTIRVIADASGERVPVNPLLDASGEPLDLSFAHLRSVSPIHCEYLRNMGVAASMSISIILDGALWGLIACHHYSPQALPMAQRVAMEVFGEFFSLHLKSLKERKRVAAVAGIREALDRFLILSSHHENVGELLRQSLQEFAQLLPNDGIGVMFDGKWAGYGTTPPDEAVPHLLEFIRIISEGRVWATHALSQKLPEAASYSDRVSGVLAIPLSQTGSDCLLFFRKELVQTLDWAGNPEKTYDTGPLGDRLTPRKSFAIWKETVKAQAQAWTDADREIADIARISIVEIVLRHNELMAGERRKSEVRQRMLNQELSHRVKNILAVIKSLVTSPQQHKSTLEDYVATLQGRIEALSVAHDQVVRGDGGGILSDLLQAELQPYRSKASTVSLAGPAVWLDSRAFSVMALVFHELATNAAKYGALSVASGTVDVSWSMAKNDACEICWREHGGPVVHVPSRSGFGSALIERSVPYDLNGESAIRFEASGLEATFKIPPPHVRLTAPGSGVAVRLEEDASPRPKRLSATDPSVLIVEDQILIALDLEAMLADEGLSQVATTSSVKQAMAQIEASPPDFAILDINLGATNSFAVAEELKKRGTPFVFATGYGEGAELPETLTGVPIVRKPYNRNAIVTALSSLIERRRSK</sequence>
<dbReference type="PROSITE" id="PS50110">
    <property type="entry name" value="RESPONSE_REGULATORY"/>
    <property type="match status" value="1"/>
</dbReference>
<dbReference type="InterPro" id="IPR001294">
    <property type="entry name" value="Phytochrome"/>
</dbReference>
<dbReference type="Pfam" id="PF08446">
    <property type="entry name" value="PAS_2"/>
    <property type="match status" value="1"/>
</dbReference>
<keyword evidence="7" id="KW-0547">Nucleotide-binding</keyword>
<dbReference type="PRINTS" id="PR01033">
    <property type="entry name" value="PHYTOCHROME"/>
</dbReference>
<evidence type="ECO:0000256" key="5">
    <source>
        <dbReference type="ARBA" id="ARBA00022606"/>
    </source>
</evidence>
<dbReference type="InterPro" id="IPR043150">
    <property type="entry name" value="Phytochrome_PHY_sf"/>
</dbReference>
<keyword evidence="4 12" id="KW-0597">Phosphoprotein</keyword>
<accession>A0ABT1R5K6</accession>
<proteinExistence type="predicted"/>
<dbReference type="InterPro" id="IPR035965">
    <property type="entry name" value="PAS-like_dom_sf"/>
</dbReference>
<evidence type="ECO:0000256" key="8">
    <source>
        <dbReference type="ARBA" id="ARBA00022777"/>
    </source>
</evidence>
<evidence type="ECO:0000256" key="11">
    <source>
        <dbReference type="ARBA" id="ARBA00023170"/>
    </source>
</evidence>
<dbReference type="InterPro" id="IPR029016">
    <property type="entry name" value="GAF-like_dom_sf"/>
</dbReference>
<dbReference type="PROSITE" id="PS50046">
    <property type="entry name" value="PHYTOCHROME_2"/>
    <property type="match status" value="1"/>
</dbReference>
<dbReference type="Gene3D" id="3.30.450.270">
    <property type="match status" value="1"/>
</dbReference>
<dbReference type="PANTHER" id="PTHR41523:SF8">
    <property type="entry name" value="ETHYLENE RESPONSE SENSOR PROTEIN"/>
    <property type="match status" value="1"/>
</dbReference>
<dbReference type="Gene3D" id="3.30.450.40">
    <property type="match status" value="1"/>
</dbReference>
<organism evidence="15 16">
    <name type="scientific">Shinella lacus</name>
    <dbReference type="NCBI Taxonomy" id="2654216"/>
    <lineage>
        <taxon>Bacteria</taxon>
        <taxon>Pseudomonadati</taxon>
        <taxon>Pseudomonadota</taxon>
        <taxon>Alphaproteobacteria</taxon>
        <taxon>Hyphomicrobiales</taxon>
        <taxon>Rhizobiaceae</taxon>
        <taxon>Shinella</taxon>
    </lineage>
</organism>
<dbReference type="Gene3D" id="3.30.565.10">
    <property type="entry name" value="Histidine kinase-like ATPase, C-terminal domain"/>
    <property type="match status" value="1"/>
</dbReference>
<dbReference type="Pfam" id="PF01590">
    <property type="entry name" value="GAF"/>
    <property type="match status" value="1"/>
</dbReference>
<keyword evidence="9" id="KW-0067">ATP-binding</keyword>
<name>A0ABT1R5K6_9HYPH</name>
<evidence type="ECO:0000256" key="12">
    <source>
        <dbReference type="PROSITE-ProRule" id="PRU00169"/>
    </source>
</evidence>
<dbReference type="SUPFAM" id="SSF52172">
    <property type="entry name" value="CheY-like"/>
    <property type="match status" value="1"/>
</dbReference>
<keyword evidence="11" id="KW-0675">Receptor</keyword>